<dbReference type="EMBL" id="HACG01034103">
    <property type="protein sequence ID" value="CEK80968.1"/>
    <property type="molecule type" value="Transcribed_RNA"/>
</dbReference>
<reference evidence="1" key="1">
    <citation type="submission" date="2014-12" db="EMBL/GenBank/DDBJ databases">
        <title>Insight into the proteome of Arion vulgaris.</title>
        <authorList>
            <person name="Aradska J."/>
            <person name="Bulat T."/>
            <person name="Smidak R."/>
            <person name="Sarate P."/>
            <person name="Gangsoo J."/>
            <person name="Sialana F."/>
            <person name="Bilban M."/>
            <person name="Lubec G."/>
        </authorList>
    </citation>
    <scope>NUCLEOTIDE SEQUENCE</scope>
    <source>
        <tissue evidence="1">Skin</tissue>
    </source>
</reference>
<protein>
    <submittedName>
        <fullName evidence="1">Uncharacterized protein</fullName>
    </submittedName>
</protein>
<feature type="non-terminal residue" evidence="1">
    <location>
        <position position="1"/>
    </location>
</feature>
<evidence type="ECO:0000313" key="1">
    <source>
        <dbReference type="EMBL" id="CEK80968.1"/>
    </source>
</evidence>
<name>A0A0B7AJI3_9EUPU</name>
<organism evidence="1">
    <name type="scientific">Arion vulgaris</name>
    <dbReference type="NCBI Taxonomy" id="1028688"/>
    <lineage>
        <taxon>Eukaryota</taxon>
        <taxon>Metazoa</taxon>
        <taxon>Spiralia</taxon>
        <taxon>Lophotrochozoa</taxon>
        <taxon>Mollusca</taxon>
        <taxon>Gastropoda</taxon>
        <taxon>Heterobranchia</taxon>
        <taxon>Euthyneura</taxon>
        <taxon>Panpulmonata</taxon>
        <taxon>Eupulmonata</taxon>
        <taxon>Stylommatophora</taxon>
        <taxon>Helicina</taxon>
        <taxon>Arionoidea</taxon>
        <taxon>Arionidae</taxon>
        <taxon>Arion</taxon>
    </lineage>
</organism>
<dbReference type="AlphaFoldDB" id="A0A0B7AJI3"/>
<sequence length="49" mass="5115">CRNGTPLVDGIAQSTNSITLATILGVFGQNALENRIVQSGFEPMQGHGT</sequence>
<gene>
    <name evidence="1" type="primary">ORF123649</name>
</gene>
<accession>A0A0B7AJI3</accession>
<proteinExistence type="predicted"/>